<comment type="caution">
    <text evidence="1">The sequence shown here is derived from an EMBL/GenBank/DDBJ whole genome shotgun (WGS) entry which is preliminary data.</text>
</comment>
<dbReference type="AlphaFoldDB" id="A0A9Q0KSB4"/>
<protein>
    <submittedName>
        <fullName evidence="1">Uncharacterized protein</fullName>
    </submittedName>
</protein>
<evidence type="ECO:0000313" key="2">
    <source>
        <dbReference type="Proteomes" id="UP001141806"/>
    </source>
</evidence>
<sequence length="183" mass="20247">MGTTATDFPFLVGATTIWVVCQPDLLVILTRNQIVSYGKRFQSLIQGFGISLTACQYIRGGSIEIRPLTGNRTAQDDLIADHKVIDSLAQVSIVVDDVACESHSEPFLLFFGTSKKGCAPFYVSPPSRAKNPSNNRHLLLRQHLCEEEEHSDFSLEEEDFVFEAGTTSSLDERDLGTSLIQVH</sequence>
<proteinExistence type="predicted"/>
<gene>
    <name evidence="1" type="ORF">NE237_000891</name>
</gene>
<name>A0A9Q0KSB4_9MAGN</name>
<dbReference type="EMBL" id="JAMYWD010000003">
    <property type="protein sequence ID" value="KAJ4975785.1"/>
    <property type="molecule type" value="Genomic_DNA"/>
</dbReference>
<dbReference type="Proteomes" id="UP001141806">
    <property type="component" value="Unassembled WGS sequence"/>
</dbReference>
<organism evidence="1 2">
    <name type="scientific">Protea cynaroides</name>
    <dbReference type="NCBI Taxonomy" id="273540"/>
    <lineage>
        <taxon>Eukaryota</taxon>
        <taxon>Viridiplantae</taxon>
        <taxon>Streptophyta</taxon>
        <taxon>Embryophyta</taxon>
        <taxon>Tracheophyta</taxon>
        <taxon>Spermatophyta</taxon>
        <taxon>Magnoliopsida</taxon>
        <taxon>Proteales</taxon>
        <taxon>Proteaceae</taxon>
        <taxon>Protea</taxon>
    </lineage>
</organism>
<accession>A0A9Q0KSB4</accession>
<reference evidence="1" key="1">
    <citation type="journal article" date="2023" name="Plant J.">
        <title>The genome of the king protea, Protea cynaroides.</title>
        <authorList>
            <person name="Chang J."/>
            <person name="Duong T.A."/>
            <person name="Schoeman C."/>
            <person name="Ma X."/>
            <person name="Roodt D."/>
            <person name="Barker N."/>
            <person name="Li Z."/>
            <person name="Van de Peer Y."/>
            <person name="Mizrachi E."/>
        </authorList>
    </citation>
    <scope>NUCLEOTIDE SEQUENCE</scope>
    <source>
        <tissue evidence="1">Young leaves</tissue>
    </source>
</reference>
<evidence type="ECO:0000313" key="1">
    <source>
        <dbReference type="EMBL" id="KAJ4975785.1"/>
    </source>
</evidence>
<keyword evidence="2" id="KW-1185">Reference proteome</keyword>